<gene>
    <name evidence="4" type="ORF">SAE01_31350</name>
</gene>
<dbReference type="EMBL" id="BJYT01000012">
    <property type="protein sequence ID" value="GEO10639.1"/>
    <property type="molecule type" value="Genomic_DNA"/>
</dbReference>
<dbReference type="InterPro" id="IPR023346">
    <property type="entry name" value="Lysozyme-like_dom_sf"/>
</dbReference>
<evidence type="ECO:0000313" key="4">
    <source>
        <dbReference type="EMBL" id="GEO10639.1"/>
    </source>
</evidence>
<evidence type="ECO:0000256" key="2">
    <source>
        <dbReference type="SAM" id="SignalP"/>
    </source>
</evidence>
<keyword evidence="2" id="KW-0732">Signal</keyword>
<keyword evidence="5" id="KW-1185">Reference proteome</keyword>
<reference evidence="4 5" key="1">
    <citation type="submission" date="2019-07" db="EMBL/GenBank/DDBJ databases">
        <title>Whole genome shotgun sequence of Segetibacter aerophilus NBRC 106135.</title>
        <authorList>
            <person name="Hosoyama A."/>
            <person name="Uohara A."/>
            <person name="Ohji S."/>
            <person name="Ichikawa N."/>
        </authorList>
    </citation>
    <scope>NUCLEOTIDE SEQUENCE [LARGE SCALE GENOMIC DNA]</scope>
    <source>
        <strain evidence="4 5">NBRC 106135</strain>
    </source>
</reference>
<dbReference type="Pfam" id="PF01464">
    <property type="entry name" value="SLT"/>
    <property type="match status" value="1"/>
</dbReference>
<name>A0A512BF97_9BACT</name>
<dbReference type="InterPro" id="IPR008258">
    <property type="entry name" value="Transglycosylase_SLT_dom_1"/>
</dbReference>
<comment type="similarity">
    <text evidence="1">Belongs to the transglycosylase Slt family.</text>
</comment>
<dbReference type="Gene3D" id="1.10.530.10">
    <property type="match status" value="1"/>
</dbReference>
<dbReference type="PANTHER" id="PTHR37423:SF2">
    <property type="entry name" value="MEMBRANE-BOUND LYTIC MUREIN TRANSGLYCOSYLASE C"/>
    <property type="match status" value="1"/>
</dbReference>
<dbReference type="CDD" id="cd16894">
    <property type="entry name" value="MltD-like"/>
    <property type="match status" value="1"/>
</dbReference>
<evidence type="ECO:0000313" key="5">
    <source>
        <dbReference type="Proteomes" id="UP000321513"/>
    </source>
</evidence>
<feature type="signal peptide" evidence="2">
    <location>
        <begin position="1"/>
        <end position="28"/>
    </location>
</feature>
<dbReference type="SUPFAM" id="SSF53955">
    <property type="entry name" value="Lysozyme-like"/>
    <property type="match status" value="1"/>
</dbReference>
<comment type="caution">
    <text evidence="4">The sequence shown here is derived from an EMBL/GenBank/DDBJ whole genome shotgun (WGS) entry which is preliminary data.</text>
</comment>
<feature type="domain" description="Transglycosylase SLT" evidence="3">
    <location>
        <begin position="116"/>
        <end position="220"/>
    </location>
</feature>
<evidence type="ECO:0000256" key="1">
    <source>
        <dbReference type="ARBA" id="ARBA00007734"/>
    </source>
</evidence>
<protein>
    <recommendedName>
        <fullName evidence="3">Transglycosylase SLT domain-containing protein</fullName>
    </recommendedName>
</protein>
<dbReference type="Proteomes" id="UP000321513">
    <property type="component" value="Unassembled WGS sequence"/>
</dbReference>
<dbReference type="PANTHER" id="PTHR37423">
    <property type="entry name" value="SOLUBLE LYTIC MUREIN TRANSGLYCOSYLASE-RELATED"/>
    <property type="match status" value="1"/>
</dbReference>
<sequence>MKNVKFVVKLRRLVKSLALCFFIPSVFVAGSAFKSFPKVGDPVKSLVSTSLNDKSGFKSLFSASYFDPTKPYVTQLNPKALPFVQNYIREEGADLEKMKVWGKPYFDVYDAILREHGLPLELKYLSVIESSLVSNSVSVAGAVGPWQIMAGEARRMGLKVGGRNDERTNFYKSTYAAARILKELHKQFNDWLLVVAAYNCGAGRLRQAIRKSGTRNFWELQAFLPAETRNHVKRFIGTHFVFEGNGGLTTMTASEILDYDLKTAAVNNRNLSVAGEVGNTLIEVAGKYRSTVVAKKLGIDLTIFNKLNPNFDKLVAMGETYQMRLPNEKASLFYSSKNAILNESVQASLQM</sequence>
<accession>A0A512BF97</accession>
<dbReference type="RefSeq" id="WP_147204756.1">
    <property type="nucleotide sequence ID" value="NZ_BJYT01000012.1"/>
</dbReference>
<organism evidence="4 5">
    <name type="scientific">Segetibacter aerophilus</name>
    <dbReference type="NCBI Taxonomy" id="670293"/>
    <lineage>
        <taxon>Bacteria</taxon>
        <taxon>Pseudomonadati</taxon>
        <taxon>Bacteroidota</taxon>
        <taxon>Chitinophagia</taxon>
        <taxon>Chitinophagales</taxon>
        <taxon>Chitinophagaceae</taxon>
        <taxon>Segetibacter</taxon>
    </lineage>
</organism>
<evidence type="ECO:0000259" key="3">
    <source>
        <dbReference type="Pfam" id="PF01464"/>
    </source>
</evidence>
<feature type="chain" id="PRO_5022109551" description="Transglycosylase SLT domain-containing protein" evidence="2">
    <location>
        <begin position="29"/>
        <end position="351"/>
    </location>
</feature>
<dbReference type="OrthoDB" id="9815002at2"/>
<dbReference type="AlphaFoldDB" id="A0A512BF97"/>
<proteinExistence type="inferred from homology"/>